<feature type="non-terminal residue" evidence="1">
    <location>
        <position position="1"/>
    </location>
</feature>
<gene>
    <name evidence="1" type="ORF">S12H4_09836</name>
</gene>
<sequence>CVYIFETCINVVLAKDPIHLIRVTDVKELVEEPEAAVPAPSLLEDYEHAPQPRQEEILKFLSSVAMDGDQSELVRQNAFTFLSHFSSITQNAVRLELAGHLQKQINKKGPSRLIVRIAYAAGVIPYLKQSHLKDYFISIFAQMKKIGHHWGAYASHGELLRNFKDIGGLKYCPDDVRKDILKWLILAYIGEPGGQTRYGNVRHVFYSNTAAPLVKELITESTDIVRDDLIALEKDKNVKRAVSYSDHLKRRFEALIDIVAN</sequence>
<protein>
    <submittedName>
        <fullName evidence="1">Uncharacterized protein</fullName>
    </submittedName>
</protein>
<accession>X1R9A7</accession>
<dbReference type="AlphaFoldDB" id="X1R9A7"/>
<organism evidence="1">
    <name type="scientific">marine sediment metagenome</name>
    <dbReference type="NCBI Taxonomy" id="412755"/>
    <lineage>
        <taxon>unclassified sequences</taxon>
        <taxon>metagenomes</taxon>
        <taxon>ecological metagenomes</taxon>
    </lineage>
</organism>
<dbReference type="EMBL" id="BARW01004072">
    <property type="protein sequence ID" value="GAI59735.1"/>
    <property type="molecule type" value="Genomic_DNA"/>
</dbReference>
<reference evidence="1" key="1">
    <citation type="journal article" date="2014" name="Front. Microbiol.">
        <title>High frequency of phylogenetically diverse reductive dehalogenase-homologous genes in deep subseafloor sedimentary metagenomes.</title>
        <authorList>
            <person name="Kawai M."/>
            <person name="Futagami T."/>
            <person name="Toyoda A."/>
            <person name="Takaki Y."/>
            <person name="Nishi S."/>
            <person name="Hori S."/>
            <person name="Arai W."/>
            <person name="Tsubouchi T."/>
            <person name="Morono Y."/>
            <person name="Uchiyama I."/>
            <person name="Ito T."/>
            <person name="Fujiyama A."/>
            <person name="Inagaki F."/>
            <person name="Takami H."/>
        </authorList>
    </citation>
    <scope>NUCLEOTIDE SEQUENCE</scope>
    <source>
        <strain evidence="1">Expedition CK06-06</strain>
    </source>
</reference>
<name>X1R9A7_9ZZZZ</name>
<evidence type="ECO:0000313" key="1">
    <source>
        <dbReference type="EMBL" id="GAI59735.1"/>
    </source>
</evidence>
<proteinExistence type="predicted"/>
<comment type="caution">
    <text evidence="1">The sequence shown here is derived from an EMBL/GenBank/DDBJ whole genome shotgun (WGS) entry which is preliminary data.</text>
</comment>